<keyword evidence="12 16" id="KW-1133">Transmembrane helix</keyword>
<evidence type="ECO:0000256" key="16">
    <source>
        <dbReference type="SAM" id="Phobius"/>
    </source>
</evidence>
<evidence type="ECO:0000313" key="19">
    <source>
        <dbReference type="EMBL" id="SMP75834.1"/>
    </source>
</evidence>
<dbReference type="PRINTS" id="PR00344">
    <property type="entry name" value="BCTRLSENSOR"/>
</dbReference>
<dbReference type="SUPFAM" id="SSF55874">
    <property type="entry name" value="ATPase domain of HSP90 chaperone/DNA topoisomerase II/histidine kinase"/>
    <property type="match status" value="1"/>
</dbReference>
<keyword evidence="4" id="KW-1003">Cell membrane</keyword>
<dbReference type="Pfam" id="PF00512">
    <property type="entry name" value="HisKA"/>
    <property type="match status" value="1"/>
</dbReference>
<keyword evidence="6" id="KW-0597">Phosphoprotein</keyword>
<keyword evidence="10" id="KW-0418">Kinase</keyword>
<dbReference type="InterPro" id="IPR050980">
    <property type="entry name" value="2C_sensor_his_kinase"/>
</dbReference>
<dbReference type="InterPro" id="IPR003660">
    <property type="entry name" value="HAMP_dom"/>
</dbReference>
<evidence type="ECO:0000313" key="20">
    <source>
        <dbReference type="Proteomes" id="UP001158049"/>
    </source>
</evidence>
<dbReference type="InterPro" id="IPR003661">
    <property type="entry name" value="HisK_dim/P_dom"/>
</dbReference>
<dbReference type="InterPro" id="IPR004358">
    <property type="entry name" value="Sig_transdc_His_kin-like_C"/>
</dbReference>
<evidence type="ECO:0000256" key="13">
    <source>
        <dbReference type="ARBA" id="ARBA00023012"/>
    </source>
</evidence>
<reference evidence="19 20" key="1">
    <citation type="submission" date="2017-05" db="EMBL/GenBank/DDBJ databases">
        <authorList>
            <person name="Varghese N."/>
            <person name="Submissions S."/>
        </authorList>
    </citation>
    <scope>NUCLEOTIDE SEQUENCE [LARGE SCALE GENOMIC DNA]</scope>
    <source>
        <strain evidence="19 20">DSM 26001</strain>
    </source>
</reference>
<dbReference type="PROSITE" id="PS50885">
    <property type="entry name" value="HAMP"/>
    <property type="match status" value="1"/>
</dbReference>
<keyword evidence="13" id="KW-0902">Two-component regulatory system</keyword>
<dbReference type="Gene3D" id="1.10.287.130">
    <property type="match status" value="1"/>
</dbReference>
<evidence type="ECO:0000256" key="15">
    <source>
        <dbReference type="SAM" id="MobiDB-lite"/>
    </source>
</evidence>
<evidence type="ECO:0000259" key="18">
    <source>
        <dbReference type="PROSITE" id="PS50885"/>
    </source>
</evidence>
<sequence>MKRFLPDTIFARLFLLVLMAIMISHAMTFVLLLAFFGERQNRPPDGRRPPSVAAPGQPAPPPRARPFARQPDMIIAGYAVRTPPPGFWISVASQLFALTLAALFGARMLARPIQRLGHAAAELGTDLNRPPIAETGTAEARQAARVFNQMQQRIRQSVEERGRFLAAVSHDLRTPLTRMKLRVERLQDDAARDKLREDIAEMAAMLNATLNYLRDEASAEPWQMMNVTALLESMVEDAVDAGEDVAVSGHAQPLLTRPVALRRCLSNLLQNALRYGHSAKIDIVDTDALLQIEIRDAGPGIPEEQMQAVFEPFVRLENSRNRSTGGVGLGLAIAREAATQCGGTLTLENAPGGGLLARLALKRGR</sequence>
<dbReference type="Proteomes" id="UP001158049">
    <property type="component" value="Unassembled WGS sequence"/>
</dbReference>
<dbReference type="InterPro" id="IPR005467">
    <property type="entry name" value="His_kinase_dom"/>
</dbReference>
<protein>
    <recommendedName>
        <fullName evidence="3">histidine kinase</fullName>
        <ecNumber evidence="3">2.7.13.3</ecNumber>
    </recommendedName>
</protein>
<dbReference type="PANTHER" id="PTHR44936:SF5">
    <property type="entry name" value="SENSOR HISTIDINE KINASE ENVZ"/>
    <property type="match status" value="1"/>
</dbReference>
<evidence type="ECO:0000256" key="14">
    <source>
        <dbReference type="ARBA" id="ARBA00023136"/>
    </source>
</evidence>
<keyword evidence="8 16" id="KW-0812">Transmembrane</keyword>
<dbReference type="EMBL" id="FXUL01000023">
    <property type="protein sequence ID" value="SMP75834.1"/>
    <property type="molecule type" value="Genomic_DNA"/>
</dbReference>
<evidence type="ECO:0000256" key="10">
    <source>
        <dbReference type="ARBA" id="ARBA00022777"/>
    </source>
</evidence>
<keyword evidence="5" id="KW-0997">Cell inner membrane</keyword>
<dbReference type="SUPFAM" id="SSF47384">
    <property type="entry name" value="Homodimeric domain of signal transducing histidine kinase"/>
    <property type="match status" value="1"/>
</dbReference>
<gene>
    <name evidence="19" type="ORF">SAMN06295970_12374</name>
</gene>
<evidence type="ECO:0000256" key="6">
    <source>
        <dbReference type="ARBA" id="ARBA00022553"/>
    </source>
</evidence>
<keyword evidence="7" id="KW-0808">Transferase</keyword>
<dbReference type="Gene3D" id="3.30.565.10">
    <property type="entry name" value="Histidine kinase-like ATPase, C-terminal domain"/>
    <property type="match status" value="1"/>
</dbReference>
<feature type="domain" description="Histidine kinase" evidence="17">
    <location>
        <begin position="167"/>
        <end position="365"/>
    </location>
</feature>
<accession>A0ABY1QMW9</accession>
<proteinExistence type="predicted"/>
<organism evidence="19 20">
    <name type="scientific">Noviherbaspirillum suwonense</name>
    <dbReference type="NCBI Taxonomy" id="1224511"/>
    <lineage>
        <taxon>Bacteria</taxon>
        <taxon>Pseudomonadati</taxon>
        <taxon>Pseudomonadota</taxon>
        <taxon>Betaproteobacteria</taxon>
        <taxon>Burkholderiales</taxon>
        <taxon>Oxalobacteraceae</taxon>
        <taxon>Noviherbaspirillum</taxon>
    </lineage>
</organism>
<feature type="region of interest" description="Disordered" evidence="15">
    <location>
        <begin position="43"/>
        <end position="66"/>
    </location>
</feature>
<evidence type="ECO:0000256" key="11">
    <source>
        <dbReference type="ARBA" id="ARBA00022840"/>
    </source>
</evidence>
<dbReference type="SMART" id="SM00387">
    <property type="entry name" value="HATPase_c"/>
    <property type="match status" value="1"/>
</dbReference>
<dbReference type="PANTHER" id="PTHR44936">
    <property type="entry name" value="SENSOR PROTEIN CREC"/>
    <property type="match status" value="1"/>
</dbReference>
<evidence type="ECO:0000259" key="17">
    <source>
        <dbReference type="PROSITE" id="PS50109"/>
    </source>
</evidence>
<dbReference type="CDD" id="cd00082">
    <property type="entry name" value="HisKA"/>
    <property type="match status" value="1"/>
</dbReference>
<evidence type="ECO:0000256" key="1">
    <source>
        <dbReference type="ARBA" id="ARBA00000085"/>
    </source>
</evidence>
<evidence type="ECO:0000256" key="4">
    <source>
        <dbReference type="ARBA" id="ARBA00022475"/>
    </source>
</evidence>
<evidence type="ECO:0000256" key="8">
    <source>
        <dbReference type="ARBA" id="ARBA00022692"/>
    </source>
</evidence>
<evidence type="ECO:0000256" key="3">
    <source>
        <dbReference type="ARBA" id="ARBA00012438"/>
    </source>
</evidence>
<evidence type="ECO:0000256" key="12">
    <source>
        <dbReference type="ARBA" id="ARBA00022989"/>
    </source>
</evidence>
<dbReference type="EC" id="2.7.13.3" evidence="3"/>
<dbReference type="Pfam" id="PF02518">
    <property type="entry name" value="HATPase_c"/>
    <property type="match status" value="1"/>
</dbReference>
<comment type="subcellular location">
    <subcellularLocation>
        <location evidence="2">Cell inner membrane</location>
        <topology evidence="2">Multi-pass membrane protein</topology>
    </subcellularLocation>
</comment>
<keyword evidence="11" id="KW-0067">ATP-binding</keyword>
<dbReference type="InterPro" id="IPR003594">
    <property type="entry name" value="HATPase_dom"/>
</dbReference>
<evidence type="ECO:0000256" key="5">
    <source>
        <dbReference type="ARBA" id="ARBA00022519"/>
    </source>
</evidence>
<evidence type="ECO:0000256" key="9">
    <source>
        <dbReference type="ARBA" id="ARBA00022741"/>
    </source>
</evidence>
<evidence type="ECO:0000256" key="2">
    <source>
        <dbReference type="ARBA" id="ARBA00004429"/>
    </source>
</evidence>
<dbReference type="PROSITE" id="PS50109">
    <property type="entry name" value="HIS_KIN"/>
    <property type="match status" value="1"/>
</dbReference>
<feature type="transmembrane region" description="Helical" evidence="16">
    <location>
        <begin position="12"/>
        <end position="36"/>
    </location>
</feature>
<dbReference type="Pfam" id="PF00672">
    <property type="entry name" value="HAMP"/>
    <property type="match status" value="1"/>
</dbReference>
<feature type="domain" description="HAMP" evidence="18">
    <location>
        <begin position="107"/>
        <end position="159"/>
    </location>
</feature>
<keyword evidence="14 16" id="KW-0472">Membrane</keyword>
<dbReference type="RefSeq" id="WP_283444693.1">
    <property type="nucleotide sequence ID" value="NZ_FXUL01000023.1"/>
</dbReference>
<dbReference type="InterPro" id="IPR036890">
    <property type="entry name" value="HATPase_C_sf"/>
</dbReference>
<keyword evidence="20" id="KW-1185">Reference proteome</keyword>
<comment type="caution">
    <text evidence="19">The sequence shown here is derived from an EMBL/GenBank/DDBJ whole genome shotgun (WGS) entry which is preliminary data.</text>
</comment>
<dbReference type="InterPro" id="IPR036097">
    <property type="entry name" value="HisK_dim/P_sf"/>
</dbReference>
<dbReference type="CDD" id="cd06225">
    <property type="entry name" value="HAMP"/>
    <property type="match status" value="1"/>
</dbReference>
<name>A0ABY1QMW9_9BURK</name>
<feature type="transmembrane region" description="Helical" evidence="16">
    <location>
        <begin position="87"/>
        <end position="106"/>
    </location>
</feature>
<keyword evidence="9" id="KW-0547">Nucleotide-binding</keyword>
<dbReference type="SMART" id="SM00304">
    <property type="entry name" value="HAMP"/>
    <property type="match status" value="1"/>
</dbReference>
<comment type="catalytic activity">
    <reaction evidence="1">
        <text>ATP + protein L-histidine = ADP + protein N-phospho-L-histidine.</text>
        <dbReference type="EC" id="2.7.13.3"/>
    </reaction>
</comment>
<dbReference type="SMART" id="SM00388">
    <property type="entry name" value="HisKA"/>
    <property type="match status" value="1"/>
</dbReference>
<evidence type="ECO:0000256" key="7">
    <source>
        <dbReference type="ARBA" id="ARBA00022679"/>
    </source>
</evidence>